<feature type="compositionally biased region" description="Basic and acidic residues" evidence="1">
    <location>
        <begin position="43"/>
        <end position="66"/>
    </location>
</feature>
<gene>
    <name evidence="3" type="ORF">GMD50_00125</name>
</gene>
<dbReference type="PANTHER" id="PTHR14296:SF3">
    <property type="entry name" value="DIKAR, ISOFORM F"/>
    <property type="match status" value="1"/>
</dbReference>
<keyword evidence="2" id="KW-0812">Transmembrane</keyword>
<evidence type="ECO:0000256" key="2">
    <source>
        <dbReference type="SAM" id="Phobius"/>
    </source>
</evidence>
<organism evidence="3 4">
    <name type="scientific">Roseburia intestinalis</name>
    <dbReference type="NCBI Taxonomy" id="166486"/>
    <lineage>
        <taxon>Bacteria</taxon>
        <taxon>Bacillati</taxon>
        <taxon>Bacillota</taxon>
        <taxon>Clostridia</taxon>
        <taxon>Lachnospirales</taxon>
        <taxon>Lachnospiraceae</taxon>
        <taxon>Roseburia</taxon>
    </lineage>
</organism>
<feature type="transmembrane region" description="Helical" evidence="2">
    <location>
        <begin position="248"/>
        <end position="266"/>
    </location>
</feature>
<sequence length="422" mass="49645">MYIASLVLFLYNIEINYTGKSNKTEEKSSMAEEEFQEQSSVKTETEKEQSAVEKKKAKEQSATEKEKVNVENVMEQEQVEDPVIIESEDVKMETEPDYTQMEVKNPRIGKVLKLEEEAKRQNELEQLRSKRIRQQQEYINQMIDSVEANLKNTKEEQKLNEEFERHIRTEVYRMHGISEDKLQGMEERRNAWYQGAAFALFFLSLILVAVCGVLHGFGSELCIFMAFYTAIEGTLLSNGRKQAAFFEVLIKVLYLLLYPVMLTVFVCYELKFKEYDMLVPIFVIAGVVVLMLGAVSYFAYDPYRVDKRNRKKANSYIKEMEKAALKEVRLKEKALEKLQRKNAKKAQREKVRKEKEEERRKKREARKAEREAARQKSEQEQPAEKIIGWWEKIRHKNEKKTDSEMKEQMTENIAKDKNESAE</sequence>
<accession>A0A6L6KZ90</accession>
<evidence type="ECO:0000256" key="1">
    <source>
        <dbReference type="SAM" id="MobiDB-lite"/>
    </source>
</evidence>
<reference evidence="3 4" key="1">
    <citation type="journal article" date="2019" name="Nat. Med.">
        <title>A library of human gut bacterial isolates paired with longitudinal multiomics data enables mechanistic microbiome research.</title>
        <authorList>
            <person name="Poyet M."/>
            <person name="Groussin M."/>
            <person name="Gibbons S.M."/>
            <person name="Avila-Pacheco J."/>
            <person name="Jiang X."/>
            <person name="Kearney S.M."/>
            <person name="Perrotta A.R."/>
            <person name="Berdy B."/>
            <person name="Zhao S."/>
            <person name="Lieberman T.D."/>
            <person name="Swanson P.K."/>
            <person name="Smith M."/>
            <person name="Roesemann S."/>
            <person name="Alexander J.E."/>
            <person name="Rich S.A."/>
            <person name="Livny J."/>
            <person name="Vlamakis H."/>
            <person name="Clish C."/>
            <person name="Bullock K."/>
            <person name="Deik A."/>
            <person name="Scott J."/>
            <person name="Pierce K.A."/>
            <person name="Xavier R.J."/>
            <person name="Alm E.J."/>
        </authorList>
    </citation>
    <scope>NUCLEOTIDE SEQUENCE [LARGE SCALE GENOMIC DNA]</scope>
    <source>
        <strain evidence="3 4">BIOML-A1</strain>
    </source>
</reference>
<keyword evidence="2" id="KW-1133">Transmembrane helix</keyword>
<protein>
    <submittedName>
        <fullName evidence="3">Uncharacterized protein</fullName>
    </submittedName>
</protein>
<dbReference type="InterPro" id="IPR028938">
    <property type="entry name" value="Rsf1-like"/>
</dbReference>
<feature type="compositionally biased region" description="Basic and acidic residues" evidence="1">
    <location>
        <begin position="346"/>
        <end position="359"/>
    </location>
</feature>
<feature type="region of interest" description="Disordered" evidence="1">
    <location>
        <begin position="25"/>
        <end position="66"/>
    </location>
</feature>
<dbReference type="GO" id="GO:0006355">
    <property type="term" value="P:regulation of DNA-templated transcription"/>
    <property type="evidence" value="ECO:0007669"/>
    <property type="project" value="InterPro"/>
</dbReference>
<feature type="compositionally biased region" description="Basic and acidic residues" evidence="1">
    <location>
        <begin position="399"/>
        <end position="422"/>
    </location>
</feature>
<proteinExistence type="predicted"/>
<name>A0A6L6KZ90_9FIRM</name>
<evidence type="ECO:0000313" key="3">
    <source>
        <dbReference type="EMBL" id="MTR83481.1"/>
    </source>
</evidence>
<feature type="region of interest" description="Disordered" evidence="1">
    <location>
        <begin position="338"/>
        <end position="422"/>
    </location>
</feature>
<feature type="transmembrane region" description="Helical" evidence="2">
    <location>
        <begin position="191"/>
        <end position="210"/>
    </location>
</feature>
<feature type="compositionally biased region" description="Basic and acidic residues" evidence="1">
    <location>
        <begin position="366"/>
        <end position="383"/>
    </location>
</feature>
<feature type="transmembrane region" description="Helical" evidence="2">
    <location>
        <begin position="278"/>
        <end position="300"/>
    </location>
</feature>
<dbReference type="PANTHER" id="PTHR14296">
    <property type="entry name" value="REMODELING AND SPACING FACTOR 1"/>
    <property type="match status" value="1"/>
</dbReference>
<dbReference type="AlphaFoldDB" id="A0A6L6KZ90"/>
<evidence type="ECO:0000313" key="4">
    <source>
        <dbReference type="Proteomes" id="UP000478483"/>
    </source>
</evidence>
<dbReference type="Proteomes" id="UP000478483">
    <property type="component" value="Unassembled WGS sequence"/>
</dbReference>
<dbReference type="EMBL" id="WNAJ01000001">
    <property type="protein sequence ID" value="MTR83481.1"/>
    <property type="molecule type" value="Genomic_DNA"/>
</dbReference>
<keyword evidence="2" id="KW-0472">Membrane</keyword>
<comment type="caution">
    <text evidence="3">The sequence shown here is derived from an EMBL/GenBank/DDBJ whole genome shotgun (WGS) entry which is preliminary data.</text>
</comment>